<name>A0A2W5WMR7_9MICO</name>
<dbReference type="RefSeq" id="WP_111251792.1">
    <property type="nucleotide sequence ID" value="NZ_QKWH01000013.1"/>
</dbReference>
<evidence type="ECO:0000256" key="4">
    <source>
        <dbReference type="ARBA" id="ARBA00023235"/>
    </source>
</evidence>
<evidence type="ECO:0000313" key="11">
    <source>
        <dbReference type="Proteomes" id="UP000248783"/>
    </source>
</evidence>
<evidence type="ECO:0000313" key="10">
    <source>
        <dbReference type="EMBL" id="PZR52033.1"/>
    </source>
</evidence>
<feature type="domain" description="PPIase FKBP-type" evidence="9">
    <location>
        <begin position="230"/>
        <end position="318"/>
    </location>
</feature>
<dbReference type="PANTHER" id="PTHR43811">
    <property type="entry name" value="FKBP-TYPE PEPTIDYL-PROLYL CIS-TRANS ISOMERASE FKPA"/>
    <property type="match status" value="1"/>
</dbReference>
<keyword evidence="8" id="KW-0732">Signal</keyword>
<reference evidence="10 11" key="1">
    <citation type="submission" date="2018-06" db="EMBL/GenBank/DDBJ databases">
        <title>Whole genome sequencing of a novel hydrocarbon degrading bacterial strain, PW21 isolated from oil contaminated produced water sample.</title>
        <authorList>
            <person name="Nagkirti P."/>
            <person name="Shaikh A."/>
            <person name="Gowdaman V."/>
            <person name="Engineer A.E."/>
            <person name="Dagar S."/>
            <person name="Dhakephalkar P.K."/>
        </authorList>
    </citation>
    <scope>NUCLEOTIDE SEQUENCE [LARGE SCALE GENOMIC DNA]</scope>
    <source>
        <strain evidence="10 11">PW21</strain>
    </source>
</reference>
<dbReference type="EC" id="5.2.1.8" evidence="6"/>
<dbReference type="PROSITE" id="PS50059">
    <property type="entry name" value="FKBP_PPIASE"/>
    <property type="match status" value="1"/>
</dbReference>
<evidence type="ECO:0000256" key="1">
    <source>
        <dbReference type="ARBA" id="ARBA00000971"/>
    </source>
</evidence>
<feature type="chain" id="PRO_5038622832" description="Peptidyl-prolyl cis-trans isomerase" evidence="8">
    <location>
        <begin position="27"/>
        <end position="318"/>
    </location>
</feature>
<organism evidence="10 11">
    <name type="scientific">Xylanimonas oleitrophica</name>
    <dbReference type="NCBI Taxonomy" id="2607479"/>
    <lineage>
        <taxon>Bacteria</taxon>
        <taxon>Bacillati</taxon>
        <taxon>Actinomycetota</taxon>
        <taxon>Actinomycetes</taxon>
        <taxon>Micrococcales</taxon>
        <taxon>Promicromonosporaceae</taxon>
        <taxon>Xylanimonas</taxon>
    </lineage>
</organism>
<comment type="caution">
    <text evidence="10">The sequence shown here is derived from an EMBL/GenBank/DDBJ whole genome shotgun (WGS) entry which is preliminary data.</text>
</comment>
<feature type="signal peptide" evidence="8">
    <location>
        <begin position="1"/>
        <end position="26"/>
    </location>
</feature>
<evidence type="ECO:0000256" key="7">
    <source>
        <dbReference type="SAM" id="MobiDB-lite"/>
    </source>
</evidence>
<evidence type="ECO:0000256" key="5">
    <source>
        <dbReference type="PROSITE-ProRule" id="PRU00277"/>
    </source>
</evidence>
<dbReference type="GO" id="GO:0003755">
    <property type="term" value="F:peptidyl-prolyl cis-trans isomerase activity"/>
    <property type="evidence" value="ECO:0007669"/>
    <property type="project" value="UniProtKB-UniRule"/>
</dbReference>
<dbReference type="AlphaFoldDB" id="A0A2W5WMR7"/>
<gene>
    <name evidence="10" type="ORF">DNL40_13535</name>
</gene>
<comment type="similarity">
    <text evidence="2 6">Belongs to the FKBP-type PPIase family.</text>
</comment>
<dbReference type="SUPFAM" id="SSF54534">
    <property type="entry name" value="FKBP-like"/>
    <property type="match status" value="2"/>
</dbReference>
<dbReference type="EMBL" id="QKWH01000013">
    <property type="protein sequence ID" value="PZR52033.1"/>
    <property type="molecule type" value="Genomic_DNA"/>
</dbReference>
<proteinExistence type="inferred from homology"/>
<evidence type="ECO:0000256" key="8">
    <source>
        <dbReference type="SAM" id="SignalP"/>
    </source>
</evidence>
<accession>A0A2W5WMR7</accession>
<sequence>MNIRITSGAAALVLGAALALSGCSSDGDSETAPSPSAPAETGIPEPSTEDVAALDAVTVTGDPGAEPTLEFSTPFTVSAPTSRVIDEGTGPEIAAGNQVTINFVQFMGDGTKAGSTWEQGQPESFYLGDPSYEVLNEPLTGAQVGQRLLIANPVQGAEGETATVVSLLEVTGTAPARAEGEAVEPAEGLPTVTLGDDGAPSIEIPEGYEAPAEMVVQPLIKGTGPEVTAESTVTVHYTGVMLDGTQFDSSWERGTPATFPLTGDLISGWTEGLPGQTVGSQVLLVLPADKAYGEEGSQDGSIPPNTPLVFVIDILDAQ</sequence>
<feature type="region of interest" description="Disordered" evidence="7">
    <location>
        <begin position="23"/>
        <end position="46"/>
    </location>
</feature>
<dbReference type="PROSITE" id="PS51257">
    <property type="entry name" value="PROKAR_LIPOPROTEIN"/>
    <property type="match status" value="1"/>
</dbReference>
<keyword evidence="4 5" id="KW-0413">Isomerase</keyword>
<dbReference type="Proteomes" id="UP000248783">
    <property type="component" value="Unassembled WGS sequence"/>
</dbReference>
<dbReference type="Gene3D" id="3.10.50.40">
    <property type="match status" value="2"/>
</dbReference>
<dbReference type="InterPro" id="IPR001179">
    <property type="entry name" value="PPIase_FKBP_dom"/>
</dbReference>
<comment type="catalytic activity">
    <reaction evidence="1 5 6">
        <text>[protein]-peptidylproline (omega=180) = [protein]-peptidylproline (omega=0)</text>
        <dbReference type="Rhea" id="RHEA:16237"/>
        <dbReference type="Rhea" id="RHEA-COMP:10747"/>
        <dbReference type="Rhea" id="RHEA-COMP:10748"/>
        <dbReference type="ChEBI" id="CHEBI:83833"/>
        <dbReference type="ChEBI" id="CHEBI:83834"/>
        <dbReference type="EC" id="5.2.1.8"/>
    </reaction>
</comment>
<evidence type="ECO:0000256" key="3">
    <source>
        <dbReference type="ARBA" id="ARBA00023110"/>
    </source>
</evidence>
<keyword evidence="3 5" id="KW-0697">Rotamase</keyword>
<evidence type="ECO:0000256" key="6">
    <source>
        <dbReference type="RuleBase" id="RU003915"/>
    </source>
</evidence>
<dbReference type="InterPro" id="IPR046357">
    <property type="entry name" value="PPIase_dom_sf"/>
</dbReference>
<evidence type="ECO:0000256" key="2">
    <source>
        <dbReference type="ARBA" id="ARBA00006577"/>
    </source>
</evidence>
<evidence type="ECO:0000259" key="9">
    <source>
        <dbReference type="PROSITE" id="PS50059"/>
    </source>
</evidence>
<feature type="region of interest" description="Disordered" evidence="7">
    <location>
        <begin position="176"/>
        <end position="199"/>
    </location>
</feature>
<dbReference type="Pfam" id="PF00254">
    <property type="entry name" value="FKBP_C"/>
    <property type="match status" value="1"/>
</dbReference>
<keyword evidence="11" id="KW-1185">Reference proteome</keyword>
<protein>
    <recommendedName>
        <fullName evidence="6">Peptidyl-prolyl cis-trans isomerase</fullName>
        <ecNumber evidence="6">5.2.1.8</ecNumber>
    </recommendedName>
</protein>
<dbReference type="PANTHER" id="PTHR43811:SF19">
    <property type="entry name" value="39 KDA FK506-BINDING NUCLEAR PROTEIN"/>
    <property type="match status" value="1"/>
</dbReference>